<dbReference type="OrthoDB" id="9795689at2"/>
<evidence type="ECO:0000313" key="1">
    <source>
        <dbReference type="EMBL" id="GFE03780.1"/>
    </source>
</evidence>
<organism evidence="1 2">
    <name type="scientific">Streptomyces caniferus</name>
    <dbReference type="NCBI Taxonomy" id="285557"/>
    <lineage>
        <taxon>Bacteria</taxon>
        <taxon>Bacillati</taxon>
        <taxon>Actinomycetota</taxon>
        <taxon>Actinomycetes</taxon>
        <taxon>Kitasatosporales</taxon>
        <taxon>Streptomycetaceae</taxon>
        <taxon>Streptomyces</taxon>
    </lineage>
</organism>
<dbReference type="Proteomes" id="UP000435837">
    <property type="component" value="Unassembled WGS sequence"/>
</dbReference>
<reference evidence="1 2" key="1">
    <citation type="submission" date="2019-12" db="EMBL/GenBank/DDBJ databases">
        <title>Whole genome shotgun sequence of Streptomyces caniferus NBRC 15389.</title>
        <authorList>
            <person name="Ichikawa N."/>
            <person name="Kimura A."/>
            <person name="Kitahashi Y."/>
            <person name="Komaki H."/>
            <person name="Tamura T."/>
        </authorList>
    </citation>
    <scope>NUCLEOTIDE SEQUENCE [LARGE SCALE GENOMIC DNA]</scope>
    <source>
        <strain evidence="1 2">NBRC 15389</strain>
    </source>
</reference>
<dbReference type="InterPro" id="IPR010179">
    <property type="entry name" value="CRISPR-assoc_prot_Cse3"/>
</dbReference>
<sequence length="220" mass="24335">MTTLWLTRIQPHLHQRQARKDLSSAAPLHQRLMQLFPDHLGDQARRKAGVLFRTEDTGPTPVILLQSHLRPDLDELPTGYATAATKELTPLLEALRPGLAVRYRITANAVRKPGHTTRATTGAPAVIPLTGADADHWWQRQAEGRSGLHLTTAHSAPLDTARGERAQDKRRITHARTRFDGIAHIKDTELLRQRILDGIGRGKAYGCGLLTLAPASRHTP</sequence>
<dbReference type="AlphaFoldDB" id="A0A640RY42"/>
<dbReference type="RefSeq" id="WP_159468801.1">
    <property type="nucleotide sequence ID" value="NZ_BAAATH010000014.1"/>
</dbReference>
<dbReference type="Gene3D" id="3.30.70.1210">
    <property type="entry name" value="Crispr-associated protein, domain 2"/>
    <property type="match status" value="1"/>
</dbReference>
<dbReference type="NCBIfam" id="TIGR01907">
    <property type="entry name" value="casE_Cse3"/>
    <property type="match status" value="1"/>
</dbReference>
<protein>
    <submittedName>
        <fullName evidence="1">Type I-E CRISPR-associated protein Cas6/Cse3/CasE</fullName>
    </submittedName>
</protein>
<evidence type="ECO:0000313" key="2">
    <source>
        <dbReference type="Proteomes" id="UP000435837"/>
    </source>
</evidence>
<proteinExistence type="predicted"/>
<dbReference type="Gene3D" id="3.30.70.1200">
    <property type="entry name" value="Crispr-associated protein, domain 1"/>
    <property type="match status" value="1"/>
</dbReference>
<dbReference type="SUPFAM" id="SSF117987">
    <property type="entry name" value="CRISPR-associated protein"/>
    <property type="match status" value="2"/>
</dbReference>
<accession>A0A640RY42</accession>
<dbReference type="EMBL" id="BLIN01000001">
    <property type="protein sequence ID" value="GFE03780.1"/>
    <property type="molecule type" value="Genomic_DNA"/>
</dbReference>
<dbReference type="CDD" id="cd09727">
    <property type="entry name" value="Cas6_I-E"/>
    <property type="match status" value="1"/>
</dbReference>
<comment type="caution">
    <text evidence="1">The sequence shown here is derived from an EMBL/GenBank/DDBJ whole genome shotgun (WGS) entry which is preliminary data.</text>
</comment>
<dbReference type="SMART" id="SM01101">
    <property type="entry name" value="CRISPR_assoc"/>
    <property type="match status" value="1"/>
</dbReference>
<gene>
    <name evidence="1" type="ORF">Scani_00480</name>
</gene>
<name>A0A640RY42_9ACTN</name>
<dbReference type="Pfam" id="PF08798">
    <property type="entry name" value="CRISPR_assoc"/>
    <property type="match status" value="1"/>
</dbReference>